<protein>
    <submittedName>
        <fullName evidence="1">Uncharacterized protein</fullName>
    </submittedName>
</protein>
<sequence length="603" mass="65754">MPLNMLDDIPILDAPEGESLAFQNMIDAFRQFSGPAHLAGKTIISSECGAVSGAPYTQTLGDLLWSVNRGLSGGVSTHVLHGYAYSGSYANTTWPSYTTFTYMYTDMWNPNQPAWQHMKDSIDYIARNQYISQIGKPKIDVAFYQHSSPWITSVQYDNDNLETLGYTYEYLSSGSLESPNATVMDGVLAPTGPAYKALIFSNRTSLTAGAATRIERFAAAGLPIIFIGASDFASIGSNAGETENVTATIKKVMQNGRKNVQTIDSAEQLPQVLAAVGVLPSVYFSTKTARWFTFWRRTDDMDYVFVYNDAENNQASDVSFAVDESAIPFNLDAWTGRMTPVIQYTAYISRIKIPITLKSNETTIIGFSRSNVTSLPAEIPRFHVTNSTGAIAGFTYRNSSVVAQLTGPASITLSNGVSKNFTTCPPPASNLSSWNISIQDWHATSNRFSMETAVTYHDYTNKTLAPWSKLSTALADVSGIGTYTTTFSFPSASQNTRLGAILHLGPVTNTVRAWVNGVRLAPIDLSNAVADITGLVTEGKSNELRVEVTTTLFNRVKADRDFVRSAGDMADSANGGYYAKTGRQEYGLLGPVFVEWIVLEEVL</sequence>
<accession>A0A9P4LVU2</accession>
<dbReference type="OrthoDB" id="2588159at2759"/>
<comment type="caution">
    <text evidence="1">The sequence shown here is derived from an EMBL/GenBank/DDBJ whole genome shotgun (WGS) entry which is preliminary data.</text>
</comment>
<dbReference type="Pfam" id="PF17132">
    <property type="entry name" value="Glyco_hydro_106"/>
    <property type="match status" value="1"/>
</dbReference>
<dbReference type="Gene3D" id="2.60.120.260">
    <property type="entry name" value="Galactose-binding domain-like"/>
    <property type="match status" value="1"/>
</dbReference>
<dbReference type="EMBL" id="ML978796">
    <property type="protein sequence ID" value="KAF2083368.1"/>
    <property type="molecule type" value="Genomic_DNA"/>
</dbReference>
<organism evidence="1 2">
    <name type="scientific">Saccharata proteae CBS 121410</name>
    <dbReference type="NCBI Taxonomy" id="1314787"/>
    <lineage>
        <taxon>Eukaryota</taxon>
        <taxon>Fungi</taxon>
        <taxon>Dikarya</taxon>
        <taxon>Ascomycota</taxon>
        <taxon>Pezizomycotina</taxon>
        <taxon>Dothideomycetes</taxon>
        <taxon>Dothideomycetes incertae sedis</taxon>
        <taxon>Botryosphaeriales</taxon>
        <taxon>Saccharataceae</taxon>
        <taxon>Saccharata</taxon>
    </lineage>
</organism>
<gene>
    <name evidence="1" type="ORF">K490DRAFT_69886</name>
</gene>
<dbReference type="AlphaFoldDB" id="A0A9P4LVU2"/>
<dbReference type="PANTHER" id="PTHR36848:SF2">
    <property type="entry name" value="SECRETED PROTEIN"/>
    <property type="match status" value="1"/>
</dbReference>
<proteinExistence type="predicted"/>
<dbReference type="Proteomes" id="UP000799776">
    <property type="component" value="Unassembled WGS sequence"/>
</dbReference>
<dbReference type="SUPFAM" id="SSF49785">
    <property type="entry name" value="Galactose-binding domain-like"/>
    <property type="match status" value="1"/>
</dbReference>
<reference evidence="1" key="1">
    <citation type="journal article" date="2020" name="Stud. Mycol.">
        <title>101 Dothideomycetes genomes: a test case for predicting lifestyles and emergence of pathogens.</title>
        <authorList>
            <person name="Haridas S."/>
            <person name="Albert R."/>
            <person name="Binder M."/>
            <person name="Bloem J."/>
            <person name="Labutti K."/>
            <person name="Salamov A."/>
            <person name="Andreopoulos B."/>
            <person name="Baker S."/>
            <person name="Barry K."/>
            <person name="Bills G."/>
            <person name="Bluhm B."/>
            <person name="Cannon C."/>
            <person name="Castanera R."/>
            <person name="Culley D."/>
            <person name="Daum C."/>
            <person name="Ezra D."/>
            <person name="Gonzalez J."/>
            <person name="Henrissat B."/>
            <person name="Kuo A."/>
            <person name="Liang C."/>
            <person name="Lipzen A."/>
            <person name="Lutzoni F."/>
            <person name="Magnuson J."/>
            <person name="Mondo S."/>
            <person name="Nolan M."/>
            <person name="Ohm R."/>
            <person name="Pangilinan J."/>
            <person name="Park H.-J."/>
            <person name="Ramirez L."/>
            <person name="Alfaro M."/>
            <person name="Sun H."/>
            <person name="Tritt A."/>
            <person name="Yoshinaga Y."/>
            <person name="Zwiers L.-H."/>
            <person name="Turgeon B."/>
            <person name="Goodwin S."/>
            <person name="Spatafora J."/>
            <person name="Crous P."/>
            <person name="Grigoriev I."/>
        </authorList>
    </citation>
    <scope>NUCLEOTIDE SEQUENCE</scope>
    <source>
        <strain evidence="1">CBS 121410</strain>
    </source>
</reference>
<evidence type="ECO:0000313" key="2">
    <source>
        <dbReference type="Proteomes" id="UP000799776"/>
    </source>
</evidence>
<keyword evidence="2" id="KW-1185">Reference proteome</keyword>
<evidence type="ECO:0000313" key="1">
    <source>
        <dbReference type="EMBL" id="KAF2083368.1"/>
    </source>
</evidence>
<dbReference type="InterPro" id="IPR053161">
    <property type="entry name" value="Ulvan_degrading_GH"/>
</dbReference>
<name>A0A9P4LVU2_9PEZI</name>
<dbReference type="InterPro" id="IPR008979">
    <property type="entry name" value="Galactose-bd-like_sf"/>
</dbReference>
<dbReference type="PANTHER" id="PTHR36848">
    <property type="entry name" value="DNA-BINDING PROTEIN (PUTATIVE SECRETED PROTEIN)-RELATED"/>
    <property type="match status" value="1"/>
</dbReference>